<evidence type="ECO:0000256" key="2">
    <source>
        <dbReference type="ARBA" id="ARBA00023125"/>
    </source>
</evidence>
<keyword evidence="2" id="KW-0238">DNA-binding</keyword>
<name>A0A0L1IUB1_ASPN3</name>
<dbReference type="GO" id="GO:0003677">
    <property type="term" value="F:DNA binding"/>
    <property type="evidence" value="ECO:0007669"/>
    <property type="project" value="UniProtKB-KW"/>
</dbReference>
<gene>
    <name evidence="6" type="ORF">ANOM_007944</name>
</gene>
<comment type="caution">
    <text evidence="6">The sequence shown here is derived from an EMBL/GenBank/DDBJ whole genome shotgun (WGS) entry which is preliminary data.</text>
</comment>
<dbReference type="PANTHER" id="PTHR38791">
    <property type="entry name" value="ZN(II)2CYS6 TRANSCRIPTION FACTOR (EUROFUNG)-RELATED-RELATED"/>
    <property type="match status" value="1"/>
</dbReference>
<organism evidence="6 7">
    <name type="scientific">Aspergillus nomiae NRRL (strain ATCC 15546 / NRRL 13137 / CBS 260.88 / M93)</name>
    <dbReference type="NCBI Taxonomy" id="1509407"/>
    <lineage>
        <taxon>Eukaryota</taxon>
        <taxon>Fungi</taxon>
        <taxon>Dikarya</taxon>
        <taxon>Ascomycota</taxon>
        <taxon>Pezizomycotina</taxon>
        <taxon>Eurotiomycetes</taxon>
        <taxon>Eurotiomycetidae</taxon>
        <taxon>Eurotiales</taxon>
        <taxon>Aspergillaceae</taxon>
        <taxon>Aspergillus</taxon>
        <taxon>Aspergillus subgen. Circumdati</taxon>
    </lineage>
</organism>
<sequence>MVNAGKRSKCCFMCRQRRVKCDLQRPHCRRCTESGRTCPGYPEAWDVSLRVQNAFAERKVQMRVEKGLRARRSEQLERLATTSIPRGVHLPAEIHSWNHFYRDYAVDSGFAFFNILPRFYTNSSSTCCQEALHAVTLASLARQRQESELMVRARWHYGKAMTALNSALNDQVMTADDSVLVTLLTLSLFETIVPDSLEEMISDVDFRCHIHFRGTLLLLRWRAERNRNSDLDKRVFAFFSYICFMSMFVNHESGESKWPALEEFTTPWMDGPLLEPVLSRAVRFKRQARLQLTGIWHPASRVEALSKLILDGVSISDDLESVATSAWCSSGADLPTEKQSTAFNYLIEVSTETTAAIARSLYRTVRYHIVELVLGLIMTLKEEEKEHVGVTAHYPLVEHQPFQHEGLIVILEQICEDICAVLGFSSTRGMEEHETGIAYRTFGMFFPMAVLLFSSLAGDAKKVWLQEKLRLIGEKSGLGLATYTAERTLLVHRV</sequence>
<dbReference type="SMART" id="SM00066">
    <property type="entry name" value="GAL4"/>
    <property type="match status" value="1"/>
</dbReference>
<dbReference type="PROSITE" id="PS50048">
    <property type="entry name" value="ZN2_CY6_FUNGAL_2"/>
    <property type="match status" value="1"/>
</dbReference>
<dbReference type="GO" id="GO:0008270">
    <property type="term" value="F:zinc ion binding"/>
    <property type="evidence" value="ECO:0007669"/>
    <property type="project" value="InterPro"/>
</dbReference>
<dbReference type="AlphaFoldDB" id="A0A0L1IUB1"/>
<keyword evidence="1" id="KW-0805">Transcription regulation</keyword>
<dbReference type="Pfam" id="PF00172">
    <property type="entry name" value="Zn_clus"/>
    <property type="match status" value="1"/>
</dbReference>
<evidence type="ECO:0000313" key="6">
    <source>
        <dbReference type="EMBL" id="KNG83156.1"/>
    </source>
</evidence>
<evidence type="ECO:0000256" key="4">
    <source>
        <dbReference type="ARBA" id="ARBA00023242"/>
    </source>
</evidence>
<proteinExistence type="predicted"/>
<dbReference type="InterPro" id="IPR001138">
    <property type="entry name" value="Zn2Cys6_DnaBD"/>
</dbReference>
<dbReference type="GeneID" id="26809748"/>
<keyword evidence="3" id="KW-0804">Transcription</keyword>
<dbReference type="SUPFAM" id="SSF57701">
    <property type="entry name" value="Zn2/Cys6 DNA-binding domain"/>
    <property type="match status" value="1"/>
</dbReference>
<dbReference type="InterPro" id="IPR021858">
    <property type="entry name" value="Fun_TF"/>
</dbReference>
<evidence type="ECO:0000256" key="1">
    <source>
        <dbReference type="ARBA" id="ARBA00023015"/>
    </source>
</evidence>
<dbReference type="CDD" id="cd00067">
    <property type="entry name" value="GAL4"/>
    <property type="match status" value="1"/>
</dbReference>
<keyword evidence="7" id="KW-1185">Reference proteome</keyword>
<dbReference type="GO" id="GO:0000981">
    <property type="term" value="F:DNA-binding transcription factor activity, RNA polymerase II-specific"/>
    <property type="evidence" value="ECO:0007669"/>
    <property type="project" value="InterPro"/>
</dbReference>
<dbReference type="InterPro" id="IPR036864">
    <property type="entry name" value="Zn2-C6_fun-type_DNA-bd_sf"/>
</dbReference>
<dbReference type="RefSeq" id="XP_015404079.1">
    <property type="nucleotide sequence ID" value="XM_015553200.1"/>
</dbReference>
<dbReference type="OrthoDB" id="4491390at2759"/>
<dbReference type="Gene3D" id="4.10.240.10">
    <property type="entry name" value="Zn(2)-C6 fungal-type DNA-binding domain"/>
    <property type="match status" value="1"/>
</dbReference>
<evidence type="ECO:0000256" key="3">
    <source>
        <dbReference type="ARBA" id="ARBA00023163"/>
    </source>
</evidence>
<dbReference type="Proteomes" id="UP000037505">
    <property type="component" value="Unassembled WGS sequence"/>
</dbReference>
<dbReference type="InterPro" id="IPR053175">
    <property type="entry name" value="DHMBA_Reg_Transcription_Factor"/>
</dbReference>
<dbReference type="EMBL" id="JNOM01000288">
    <property type="protein sequence ID" value="KNG83156.1"/>
    <property type="molecule type" value="Genomic_DNA"/>
</dbReference>
<dbReference type="Pfam" id="PF11951">
    <property type="entry name" value="Fungal_trans_2"/>
    <property type="match status" value="1"/>
</dbReference>
<accession>A0A0L1IUB1</accession>
<evidence type="ECO:0000259" key="5">
    <source>
        <dbReference type="PROSITE" id="PS50048"/>
    </source>
</evidence>
<reference evidence="6 7" key="1">
    <citation type="submission" date="2014-06" db="EMBL/GenBank/DDBJ databases">
        <title>The Genome of the Aflatoxigenic Filamentous Fungus Aspergillus nomius.</title>
        <authorList>
            <person name="Moore M.G."/>
            <person name="Shannon B.M."/>
            <person name="Brian M.M."/>
        </authorList>
    </citation>
    <scope>NUCLEOTIDE SEQUENCE [LARGE SCALE GENOMIC DNA]</scope>
    <source>
        <strain evidence="6 7">NRRL 13137</strain>
    </source>
</reference>
<protein>
    <recommendedName>
        <fullName evidence="5">Zn(2)-C6 fungal-type domain-containing protein</fullName>
    </recommendedName>
</protein>
<evidence type="ECO:0000313" key="7">
    <source>
        <dbReference type="Proteomes" id="UP000037505"/>
    </source>
</evidence>
<dbReference type="GO" id="GO:0009893">
    <property type="term" value="P:positive regulation of metabolic process"/>
    <property type="evidence" value="ECO:0007669"/>
    <property type="project" value="UniProtKB-ARBA"/>
</dbReference>
<feature type="domain" description="Zn(2)-C6 fungal-type" evidence="5">
    <location>
        <begin position="10"/>
        <end position="38"/>
    </location>
</feature>
<dbReference type="STRING" id="1509407.A0A0L1IUB1"/>
<keyword evidence="4" id="KW-0539">Nucleus</keyword>